<dbReference type="Pfam" id="PF00535">
    <property type="entry name" value="Glycos_transf_2"/>
    <property type="match status" value="1"/>
</dbReference>
<organism evidence="7 8">
    <name type="scientific">Achromobacter pulmonis</name>
    <dbReference type="NCBI Taxonomy" id="1389932"/>
    <lineage>
        <taxon>Bacteria</taxon>
        <taxon>Pseudomonadati</taxon>
        <taxon>Pseudomonadota</taxon>
        <taxon>Betaproteobacteria</taxon>
        <taxon>Burkholderiales</taxon>
        <taxon>Alcaligenaceae</taxon>
        <taxon>Achromobacter</taxon>
    </lineage>
</organism>
<feature type="transmembrane region" description="Helical" evidence="4">
    <location>
        <begin position="269"/>
        <end position="286"/>
    </location>
</feature>
<reference evidence="7 8" key="1">
    <citation type="submission" date="2018-01" db="EMBL/GenBank/DDBJ databases">
        <title>The draft genome of an aniline degradation strain ANB-1.</title>
        <authorList>
            <person name="Zhang L."/>
            <person name="Jiang J."/>
        </authorList>
    </citation>
    <scope>NUCLEOTIDE SEQUENCE [LARGE SCALE GENOMIC DNA]</scope>
    <source>
        <strain evidence="7 8">ANB-1</strain>
    </source>
</reference>
<name>A0A2N8KMD4_9BURK</name>
<keyword evidence="4" id="KW-0812">Transmembrane</keyword>
<evidence type="ECO:0000256" key="3">
    <source>
        <dbReference type="ARBA" id="ARBA00022679"/>
    </source>
</evidence>
<evidence type="ECO:0000256" key="2">
    <source>
        <dbReference type="ARBA" id="ARBA00022676"/>
    </source>
</evidence>
<gene>
    <name evidence="7" type="ORF">C1I89_10570</name>
</gene>
<evidence type="ECO:0000256" key="1">
    <source>
        <dbReference type="ARBA" id="ARBA00006739"/>
    </source>
</evidence>
<keyword evidence="4" id="KW-0472">Membrane</keyword>
<dbReference type="EMBL" id="POQS01000002">
    <property type="protein sequence ID" value="PND34613.1"/>
    <property type="molecule type" value="Genomic_DNA"/>
</dbReference>
<sequence length="334" mass="37003">MSRVPAQPLVSVVVPTYKRPDLLARCLEALARQCYALDDYEVLVCDDAASSATERQVGELRQAWGNRPALRYLPVTGTRGPAGARNLGWRSAKAEIIAFTDDDTIPEPEWLGNGVRALAPQLAAVAGATEMPIPDPPSDYERDAAGLTRSEFITANCFVRRSALLAVGGFDPRYAMAWREDSDLHFALLDHGLKVRREPRARVLHPLRGQRFAAGLGMQKKAMYDMLLRRKYPSLYRRRIRSTAWRYYLVVAAAFVSAVALAALGHAQAALAAAVLWAGLSVNFFVRRLRGTRRGVREVIDLAVTSACIPLLSIWWRCVGWVRYAGVRSAGRRA</sequence>
<comment type="similarity">
    <text evidence="1">Belongs to the glycosyltransferase 2 family.</text>
</comment>
<dbReference type="RefSeq" id="WP_102772672.1">
    <property type="nucleotide sequence ID" value="NZ_POQS01000002.1"/>
</dbReference>
<evidence type="ECO:0000313" key="8">
    <source>
        <dbReference type="Proteomes" id="UP000235994"/>
    </source>
</evidence>
<dbReference type="InterPro" id="IPR001173">
    <property type="entry name" value="Glyco_trans_2-like"/>
</dbReference>
<keyword evidence="2" id="KW-0328">Glycosyltransferase</keyword>
<evidence type="ECO:0000313" key="7">
    <source>
        <dbReference type="EMBL" id="PND34613.1"/>
    </source>
</evidence>
<dbReference type="Gene3D" id="3.90.550.10">
    <property type="entry name" value="Spore Coat Polysaccharide Biosynthesis Protein SpsA, Chain A"/>
    <property type="match status" value="1"/>
</dbReference>
<keyword evidence="3 7" id="KW-0808">Transferase</keyword>
<evidence type="ECO:0000259" key="6">
    <source>
        <dbReference type="Pfam" id="PF13632"/>
    </source>
</evidence>
<dbReference type="InterPro" id="IPR029044">
    <property type="entry name" value="Nucleotide-diphossugar_trans"/>
</dbReference>
<dbReference type="GO" id="GO:0016757">
    <property type="term" value="F:glycosyltransferase activity"/>
    <property type="evidence" value="ECO:0007669"/>
    <property type="project" value="UniProtKB-KW"/>
</dbReference>
<dbReference type="Pfam" id="PF13632">
    <property type="entry name" value="Glyco_trans_2_3"/>
    <property type="match status" value="1"/>
</dbReference>
<comment type="caution">
    <text evidence="7">The sequence shown here is derived from an EMBL/GenBank/DDBJ whole genome shotgun (WGS) entry which is preliminary data.</text>
</comment>
<evidence type="ECO:0000256" key="4">
    <source>
        <dbReference type="SAM" id="Phobius"/>
    </source>
</evidence>
<evidence type="ECO:0000259" key="5">
    <source>
        <dbReference type="Pfam" id="PF00535"/>
    </source>
</evidence>
<dbReference type="PANTHER" id="PTHR43179">
    <property type="entry name" value="RHAMNOSYLTRANSFERASE WBBL"/>
    <property type="match status" value="1"/>
</dbReference>
<dbReference type="PANTHER" id="PTHR43179:SF12">
    <property type="entry name" value="GALACTOFURANOSYLTRANSFERASE GLFT2"/>
    <property type="match status" value="1"/>
</dbReference>
<dbReference type="SUPFAM" id="SSF53448">
    <property type="entry name" value="Nucleotide-diphospho-sugar transferases"/>
    <property type="match status" value="1"/>
</dbReference>
<feature type="domain" description="Glycosyltransferase 2-like" evidence="6">
    <location>
        <begin position="151"/>
        <end position="285"/>
    </location>
</feature>
<accession>A0A2N8KMD4</accession>
<feature type="domain" description="Glycosyltransferase 2-like" evidence="5">
    <location>
        <begin position="11"/>
        <end position="139"/>
    </location>
</feature>
<protein>
    <submittedName>
        <fullName evidence="7">Glycosyl transferase family 2</fullName>
    </submittedName>
</protein>
<dbReference type="AlphaFoldDB" id="A0A2N8KMD4"/>
<keyword evidence="4" id="KW-1133">Transmembrane helix</keyword>
<proteinExistence type="inferred from homology"/>
<keyword evidence="8" id="KW-1185">Reference proteome</keyword>
<dbReference type="Proteomes" id="UP000235994">
    <property type="component" value="Unassembled WGS sequence"/>
</dbReference>
<feature type="transmembrane region" description="Helical" evidence="4">
    <location>
        <begin position="245"/>
        <end position="263"/>
    </location>
</feature>
<dbReference type="CDD" id="cd00761">
    <property type="entry name" value="Glyco_tranf_GTA_type"/>
    <property type="match status" value="1"/>
</dbReference>